<dbReference type="AlphaFoldDB" id="A0A0C3KAH5"/>
<dbReference type="STRING" id="870435.A0A0C3KAH5"/>
<protein>
    <submittedName>
        <fullName evidence="1">Uncharacterized protein</fullName>
    </submittedName>
</protein>
<name>A0A0C3KAH5_PISTI</name>
<dbReference type="InParanoid" id="A0A0C3KAH5"/>
<dbReference type="OrthoDB" id="444848at2759"/>
<dbReference type="EMBL" id="KN831962">
    <property type="protein sequence ID" value="KIO06632.1"/>
    <property type="molecule type" value="Genomic_DNA"/>
</dbReference>
<keyword evidence="2" id="KW-1185">Reference proteome</keyword>
<reference evidence="1 2" key="1">
    <citation type="submission" date="2014-04" db="EMBL/GenBank/DDBJ databases">
        <authorList>
            <consortium name="DOE Joint Genome Institute"/>
            <person name="Kuo A."/>
            <person name="Kohler A."/>
            <person name="Costa M.D."/>
            <person name="Nagy L.G."/>
            <person name="Floudas D."/>
            <person name="Copeland A."/>
            <person name="Barry K.W."/>
            <person name="Cichocki N."/>
            <person name="Veneault-Fourrey C."/>
            <person name="LaButti K."/>
            <person name="Lindquist E.A."/>
            <person name="Lipzen A."/>
            <person name="Lundell T."/>
            <person name="Morin E."/>
            <person name="Murat C."/>
            <person name="Sun H."/>
            <person name="Tunlid A."/>
            <person name="Henrissat B."/>
            <person name="Grigoriev I.V."/>
            <person name="Hibbett D.S."/>
            <person name="Martin F."/>
            <person name="Nordberg H.P."/>
            <person name="Cantor M.N."/>
            <person name="Hua S.X."/>
        </authorList>
    </citation>
    <scope>NUCLEOTIDE SEQUENCE [LARGE SCALE GENOMIC DNA]</scope>
    <source>
        <strain evidence="1 2">Marx 270</strain>
    </source>
</reference>
<gene>
    <name evidence="1" type="ORF">M404DRAFT_138166</name>
</gene>
<accession>A0A0C3KAH5</accession>
<sequence>MVHGIEPRLPFDFAKVTFLMNWDKDKYLTEELISYRCHQLQQRQEDLQRVHQQVYKAQCQMAKEFEQRVKGYEFEPRALVLARNTRIKKELDHKMKPRYLGPMVVIRQTEGGSYLLAELDSSISQLQYAAFRLLPYYPRK</sequence>
<evidence type="ECO:0000313" key="1">
    <source>
        <dbReference type="EMBL" id="KIO06632.1"/>
    </source>
</evidence>
<reference evidence="2" key="2">
    <citation type="submission" date="2015-01" db="EMBL/GenBank/DDBJ databases">
        <title>Evolutionary Origins and Diversification of the Mycorrhizal Mutualists.</title>
        <authorList>
            <consortium name="DOE Joint Genome Institute"/>
            <consortium name="Mycorrhizal Genomics Consortium"/>
            <person name="Kohler A."/>
            <person name="Kuo A."/>
            <person name="Nagy L.G."/>
            <person name="Floudas D."/>
            <person name="Copeland A."/>
            <person name="Barry K.W."/>
            <person name="Cichocki N."/>
            <person name="Veneault-Fourrey C."/>
            <person name="LaButti K."/>
            <person name="Lindquist E.A."/>
            <person name="Lipzen A."/>
            <person name="Lundell T."/>
            <person name="Morin E."/>
            <person name="Murat C."/>
            <person name="Riley R."/>
            <person name="Ohm R."/>
            <person name="Sun H."/>
            <person name="Tunlid A."/>
            <person name="Henrissat B."/>
            <person name="Grigoriev I.V."/>
            <person name="Hibbett D.S."/>
            <person name="Martin F."/>
        </authorList>
    </citation>
    <scope>NUCLEOTIDE SEQUENCE [LARGE SCALE GENOMIC DNA]</scope>
    <source>
        <strain evidence="2">Marx 270</strain>
    </source>
</reference>
<dbReference type="Proteomes" id="UP000054217">
    <property type="component" value="Unassembled WGS sequence"/>
</dbReference>
<evidence type="ECO:0000313" key="2">
    <source>
        <dbReference type="Proteomes" id="UP000054217"/>
    </source>
</evidence>
<dbReference type="HOGENOM" id="CLU_000384_22_0_1"/>
<organism evidence="1 2">
    <name type="scientific">Pisolithus tinctorius Marx 270</name>
    <dbReference type="NCBI Taxonomy" id="870435"/>
    <lineage>
        <taxon>Eukaryota</taxon>
        <taxon>Fungi</taxon>
        <taxon>Dikarya</taxon>
        <taxon>Basidiomycota</taxon>
        <taxon>Agaricomycotina</taxon>
        <taxon>Agaricomycetes</taxon>
        <taxon>Agaricomycetidae</taxon>
        <taxon>Boletales</taxon>
        <taxon>Sclerodermatineae</taxon>
        <taxon>Pisolithaceae</taxon>
        <taxon>Pisolithus</taxon>
    </lineage>
</organism>
<proteinExistence type="predicted"/>